<name>A0A7R9GTU7_TIMPO</name>
<sequence length="247" mass="27292">MLLEGPYESSRRGGWREKVTKEDGVLERCFETALYFQILTAKLPSLKTHGALYRARPEFLFVCHVFLYHGIFFDRKPLAPHVVGEDPRGYRVGQSPGRAVEIRSAKSGPETVSSCSLEGLGTVGSCSPKESETVSSCYLDGPWMVGSWSIEGSDIGAKLMIPLRRLHFTCHLDGENSNLAVTLLLLLSFLNSLSSSATRFFKVLSTAVYHVIRGIPGSLSDSNKINFSLCSCHLLSLRELAIYLKLT</sequence>
<dbReference type="AlphaFoldDB" id="A0A7R9GTU7"/>
<gene>
    <name evidence="1" type="ORF">TPSB3V08_LOCUS409</name>
</gene>
<dbReference type="EMBL" id="OD000134">
    <property type="protein sequence ID" value="CAD7395946.1"/>
    <property type="molecule type" value="Genomic_DNA"/>
</dbReference>
<organism evidence="1">
    <name type="scientific">Timema poppense</name>
    <name type="common">Walking stick</name>
    <dbReference type="NCBI Taxonomy" id="170557"/>
    <lineage>
        <taxon>Eukaryota</taxon>
        <taxon>Metazoa</taxon>
        <taxon>Ecdysozoa</taxon>
        <taxon>Arthropoda</taxon>
        <taxon>Hexapoda</taxon>
        <taxon>Insecta</taxon>
        <taxon>Pterygota</taxon>
        <taxon>Neoptera</taxon>
        <taxon>Polyneoptera</taxon>
        <taxon>Phasmatodea</taxon>
        <taxon>Timematodea</taxon>
        <taxon>Timematoidea</taxon>
        <taxon>Timematidae</taxon>
        <taxon>Timema</taxon>
    </lineage>
</organism>
<reference evidence="1" key="1">
    <citation type="submission" date="2020-11" db="EMBL/GenBank/DDBJ databases">
        <authorList>
            <person name="Tran Van P."/>
        </authorList>
    </citation>
    <scope>NUCLEOTIDE SEQUENCE</scope>
</reference>
<protein>
    <submittedName>
        <fullName evidence="1">Uncharacterized protein</fullName>
    </submittedName>
</protein>
<proteinExistence type="predicted"/>
<accession>A0A7R9GTU7</accession>
<evidence type="ECO:0000313" key="1">
    <source>
        <dbReference type="EMBL" id="CAD7395946.1"/>
    </source>
</evidence>